<keyword evidence="3" id="KW-0813">Transport</keyword>
<feature type="transmembrane region" description="Helical" evidence="9">
    <location>
        <begin position="214"/>
        <end position="234"/>
    </location>
</feature>
<evidence type="ECO:0000256" key="7">
    <source>
        <dbReference type="ARBA" id="ARBA00023136"/>
    </source>
</evidence>
<feature type="domain" description="Major facilitator superfamily (MFS) profile" evidence="10">
    <location>
        <begin position="28"/>
        <end position="488"/>
    </location>
</feature>
<keyword evidence="12" id="KW-1185">Reference proteome</keyword>
<feature type="compositionally biased region" description="Low complexity" evidence="8">
    <location>
        <begin position="1"/>
        <end position="11"/>
    </location>
</feature>
<dbReference type="SUPFAM" id="SSF103473">
    <property type="entry name" value="MFS general substrate transporter"/>
    <property type="match status" value="1"/>
</dbReference>
<dbReference type="PANTHER" id="PTHR42718">
    <property type="entry name" value="MAJOR FACILITATOR SUPERFAMILY MULTIDRUG TRANSPORTER MFSC"/>
    <property type="match status" value="1"/>
</dbReference>
<feature type="transmembrane region" description="Helical" evidence="9">
    <location>
        <begin position="313"/>
        <end position="333"/>
    </location>
</feature>
<protein>
    <submittedName>
        <fullName evidence="11">DHA2 family efflux MFS transporter permease subunit</fullName>
    </submittedName>
</protein>
<feature type="transmembrane region" description="Helical" evidence="9">
    <location>
        <begin position="126"/>
        <end position="144"/>
    </location>
</feature>
<dbReference type="InterPro" id="IPR036259">
    <property type="entry name" value="MFS_trans_sf"/>
</dbReference>
<dbReference type="Proteomes" id="UP000505377">
    <property type="component" value="Chromosome"/>
</dbReference>
<dbReference type="GO" id="GO:0022857">
    <property type="term" value="F:transmembrane transporter activity"/>
    <property type="evidence" value="ECO:0007669"/>
    <property type="project" value="InterPro"/>
</dbReference>
<gene>
    <name evidence="11" type="ORF">HOP40_33970</name>
</gene>
<sequence>MRLRTTAAGRPAPRRSPTRGLEPPVRRVAAVLGLGGFMVVVDTTVTVVAMAALTRELDASVSAVQWVTTSYTLALVAVIPAAAWATARFGARATYLGAVTVFTLGSVLAAASGSVGWLIAARVLQGLGGGLINPVGMAIALRAAPPGQRGRMMSLFGIPVLIGPLVGPVLGGWLIDTLSWRWIFLINVPIGLGLIACRRWLLTDARVPGTRLDLVGLVLLAPGAAALAYGFTAIGDAGRVTTAGAVPVVAGALAVAAFVRRALRHPAPLLRLRLLRDRALAAGLATIAPFTAAYFGGMLVVPLYWQVVRGESAMFAGLVGIPQVLATGLTMQVATRLVDRVPPRLVSTTGITVTLAGQLLLISRLTAGAPVVELMAAGAVMGVGVGAALMPTITGATRGLPHDDIPSGSTILAISQQTSVSLGFAAVSALLTALVGGAGVAGAYALAPAARAAAAPAIAHAMQLTLLLPVGLVALSLVVALTTLRTDPVPVPVRAP</sequence>
<dbReference type="InterPro" id="IPR011701">
    <property type="entry name" value="MFS"/>
</dbReference>
<evidence type="ECO:0000313" key="11">
    <source>
        <dbReference type="EMBL" id="QJY50152.1"/>
    </source>
</evidence>
<feature type="transmembrane region" description="Helical" evidence="9">
    <location>
        <begin position="63"/>
        <end position="83"/>
    </location>
</feature>
<accession>A0A6M6JUD2</accession>
<dbReference type="KEGG" id="pbro:HOP40_33970"/>
<name>A0A6M6JUD2_9PSEU</name>
<evidence type="ECO:0000256" key="3">
    <source>
        <dbReference type="ARBA" id="ARBA00022448"/>
    </source>
</evidence>
<feature type="transmembrane region" description="Helical" evidence="9">
    <location>
        <begin position="156"/>
        <end position="175"/>
    </location>
</feature>
<feature type="transmembrane region" description="Helical" evidence="9">
    <location>
        <begin position="466"/>
        <end position="484"/>
    </location>
</feature>
<feature type="transmembrane region" description="Helical" evidence="9">
    <location>
        <begin position="95"/>
        <end position="120"/>
    </location>
</feature>
<evidence type="ECO:0000256" key="1">
    <source>
        <dbReference type="ARBA" id="ARBA00004651"/>
    </source>
</evidence>
<dbReference type="PANTHER" id="PTHR42718:SF9">
    <property type="entry name" value="MAJOR FACILITATOR SUPERFAMILY MULTIDRUG TRANSPORTER MFSC"/>
    <property type="match status" value="1"/>
</dbReference>
<dbReference type="GO" id="GO:0005886">
    <property type="term" value="C:plasma membrane"/>
    <property type="evidence" value="ECO:0007669"/>
    <property type="project" value="UniProtKB-SubCell"/>
</dbReference>
<dbReference type="PROSITE" id="PS50850">
    <property type="entry name" value="MFS"/>
    <property type="match status" value="1"/>
</dbReference>
<evidence type="ECO:0000256" key="5">
    <source>
        <dbReference type="ARBA" id="ARBA00022692"/>
    </source>
</evidence>
<feature type="transmembrane region" description="Helical" evidence="9">
    <location>
        <begin position="28"/>
        <end position="51"/>
    </location>
</feature>
<keyword evidence="7 9" id="KW-0472">Membrane</keyword>
<evidence type="ECO:0000259" key="10">
    <source>
        <dbReference type="PROSITE" id="PS50850"/>
    </source>
</evidence>
<evidence type="ECO:0000256" key="6">
    <source>
        <dbReference type="ARBA" id="ARBA00022989"/>
    </source>
</evidence>
<dbReference type="Gene3D" id="1.20.1720.10">
    <property type="entry name" value="Multidrug resistance protein D"/>
    <property type="match status" value="1"/>
</dbReference>
<dbReference type="InterPro" id="IPR004638">
    <property type="entry name" value="EmrB-like"/>
</dbReference>
<evidence type="ECO:0000256" key="9">
    <source>
        <dbReference type="SAM" id="Phobius"/>
    </source>
</evidence>
<evidence type="ECO:0000313" key="12">
    <source>
        <dbReference type="Proteomes" id="UP000505377"/>
    </source>
</evidence>
<reference evidence="11 12" key="1">
    <citation type="submission" date="2020-05" db="EMBL/GenBank/DDBJ databases">
        <authorList>
            <person name="Mo P."/>
        </authorList>
    </citation>
    <scope>NUCLEOTIDE SEQUENCE [LARGE SCALE GENOMIC DNA]</scope>
    <source>
        <strain evidence="11 12">Gen01</strain>
    </source>
</reference>
<keyword evidence="6 9" id="KW-1133">Transmembrane helix</keyword>
<feature type="transmembrane region" description="Helical" evidence="9">
    <location>
        <begin position="240"/>
        <end position="259"/>
    </location>
</feature>
<evidence type="ECO:0000256" key="8">
    <source>
        <dbReference type="SAM" id="MobiDB-lite"/>
    </source>
</evidence>
<dbReference type="InterPro" id="IPR020846">
    <property type="entry name" value="MFS_dom"/>
</dbReference>
<dbReference type="Pfam" id="PF07690">
    <property type="entry name" value="MFS_1"/>
    <property type="match status" value="1"/>
</dbReference>
<feature type="transmembrane region" description="Helical" evidence="9">
    <location>
        <begin position="422"/>
        <end position="446"/>
    </location>
</feature>
<dbReference type="RefSeq" id="WP_172167323.1">
    <property type="nucleotide sequence ID" value="NZ_CP053564.1"/>
</dbReference>
<keyword evidence="4" id="KW-1003">Cell membrane</keyword>
<proteinExistence type="inferred from homology"/>
<dbReference type="EMBL" id="CP053564">
    <property type="protein sequence ID" value="QJY50152.1"/>
    <property type="molecule type" value="Genomic_DNA"/>
</dbReference>
<feature type="transmembrane region" description="Helical" evidence="9">
    <location>
        <begin position="181"/>
        <end position="202"/>
    </location>
</feature>
<dbReference type="AlphaFoldDB" id="A0A6M6JUD2"/>
<feature type="transmembrane region" description="Helical" evidence="9">
    <location>
        <begin position="345"/>
        <end position="365"/>
    </location>
</feature>
<evidence type="ECO:0000256" key="4">
    <source>
        <dbReference type="ARBA" id="ARBA00022475"/>
    </source>
</evidence>
<organism evidence="11 12">
    <name type="scientific">Pseudonocardia broussonetiae</name>
    <dbReference type="NCBI Taxonomy" id="2736640"/>
    <lineage>
        <taxon>Bacteria</taxon>
        <taxon>Bacillati</taxon>
        <taxon>Actinomycetota</taxon>
        <taxon>Actinomycetes</taxon>
        <taxon>Pseudonocardiales</taxon>
        <taxon>Pseudonocardiaceae</taxon>
        <taxon>Pseudonocardia</taxon>
    </lineage>
</organism>
<evidence type="ECO:0000256" key="2">
    <source>
        <dbReference type="ARBA" id="ARBA00008537"/>
    </source>
</evidence>
<dbReference type="NCBIfam" id="TIGR00711">
    <property type="entry name" value="efflux_EmrB"/>
    <property type="match status" value="1"/>
</dbReference>
<feature type="transmembrane region" description="Helical" evidence="9">
    <location>
        <begin position="280"/>
        <end position="307"/>
    </location>
</feature>
<feature type="region of interest" description="Disordered" evidence="8">
    <location>
        <begin position="1"/>
        <end position="21"/>
    </location>
</feature>
<feature type="transmembrane region" description="Helical" evidence="9">
    <location>
        <begin position="371"/>
        <end position="390"/>
    </location>
</feature>
<comment type="subcellular location">
    <subcellularLocation>
        <location evidence="1">Cell membrane</location>
        <topology evidence="1">Multi-pass membrane protein</topology>
    </subcellularLocation>
</comment>
<comment type="similarity">
    <text evidence="2">Belongs to the major facilitator superfamily. EmrB family.</text>
</comment>
<keyword evidence="5 9" id="KW-0812">Transmembrane</keyword>